<evidence type="ECO:0000256" key="1">
    <source>
        <dbReference type="SAM" id="SignalP"/>
    </source>
</evidence>
<protein>
    <submittedName>
        <fullName evidence="3">DUF305 domain-containing protein</fullName>
    </submittedName>
</protein>
<accession>A0A9X2VIE9</accession>
<feature type="domain" description="DUF305" evidence="2">
    <location>
        <begin position="38"/>
        <end position="170"/>
    </location>
</feature>
<dbReference type="Proteomes" id="UP001141259">
    <property type="component" value="Unassembled WGS sequence"/>
</dbReference>
<dbReference type="RefSeq" id="WP_259622747.1">
    <property type="nucleotide sequence ID" value="NZ_JANYMP010000004.1"/>
</dbReference>
<dbReference type="AlphaFoldDB" id="A0A9X2VIE9"/>
<organism evidence="3 4">
    <name type="scientific">Umezawaea endophytica</name>
    <dbReference type="NCBI Taxonomy" id="1654476"/>
    <lineage>
        <taxon>Bacteria</taxon>
        <taxon>Bacillati</taxon>
        <taxon>Actinomycetota</taxon>
        <taxon>Actinomycetes</taxon>
        <taxon>Pseudonocardiales</taxon>
        <taxon>Pseudonocardiaceae</taxon>
        <taxon>Umezawaea</taxon>
    </lineage>
</organism>
<dbReference type="InterPro" id="IPR005183">
    <property type="entry name" value="DUF305_CopM-like"/>
</dbReference>
<comment type="caution">
    <text evidence="3">The sequence shown here is derived from an EMBL/GenBank/DDBJ whole genome shotgun (WGS) entry which is preliminary data.</text>
</comment>
<dbReference type="EMBL" id="JANYMP010000004">
    <property type="protein sequence ID" value="MCS7477235.1"/>
    <property type="molecule type" value="Genomic_DNA"/>
</dbReference>
<dbReference type="Gene3D" id="1.20.1260.10">
    <property type="match status" value="1"/>
</dbReference>
<feature type="signal peptide" evidence="1">
    <location>
        <begin position="1"/>
        <end position="21"/>
    </location>
</feature>
<proteinExistence type="predicted"/>
<evidence type="ECO:0000259" key="2">
    <source>
        <dbReference type="Pfam" id="PF03713"/>
    </source>
</evidence>
<sequence>MRARLLVVAVIGLMMSLSACSSLLGESAAAGAGANDADIVFLRDMLPHHQQTLEISGLVGTRSKNAAVVEVANAITAEGSAEIDKMNGWLTEWKVGVTDSGHKAHEMVVAPKDVSVLGGYTGPQFDKQWSPLMVRHLQDGIKMAQDVESAGTHAGVKALAKEMITVQTGLVTKIEGTGAAA</sequence>
<gene>
    <name evidence="3" type="ORF">NZH93_10260</name>
</gene>
<dbReference type="PANTHER" id="PTHR36933">
    <property type="entry name" value="SLL0788 PROTEIN"/>
    <property type="match status" value="1"/>
</dbReference>
<evidence type="ECO:0000313" key="4">
    <source>
        <dbReference type="Proteomes" id="UP001141259"/>
    </source>
</evidence>
<feature type="chain" id="PRO_5040726972" evidence="1">
    <location>
        <begin position="22"/>
        <end position="181"/>
    </location>
</feature>
<keyword evidence="1" id="KW-0732">Signal</keyword>
<keyword evidence="4" id="KW-1185">Reference proteome</keyword>
<evidence type="ECO:0000313" key="3">
    <source>
        <dbReference type="EMBL" id="MCS7477235.1"/>
    </source>
</evidence>
<dbReference type="PANTHER" id="PTHR36933:SF1">
    <property type="entry name" value="SLL0788 PROTEIN"/>
    <property type="match status" value="1"/>
</dbReference>
<dbReference type="InterPro" id="IPR012347">
    <property type="entry name" value="Ferritin-like"/>
</dbReference>
<reference evidence="3" key="1">
    <citation type="submission" date="2022-08" db="EMBL/GenBank/DDBJ databases">
        <authorList>
            <person name="Tistechok S."/>
            <person name="Samborskyy M."/>
            <person name="Roman I."/>
        </authorList>
    </citation>
    <scope>NUCLEOTIDE SEQUENCE</scope>
    <source>
        <strain evidence="3">DSM 103496</strain>
    </source>
</reference>
<dbReference type="PROSITE" id="PS51257">
    <property type="entry name" value="PROKAR_LIPOPROTEIN"/>
    <property type="match status" value="1"/>
</dbReference>
<name>A0A9X2VIE9_9PSEU</name>
<dbReference type="Pfam" id="PF03713">
    <property type="entry name" value="DUF305"/>
    <property type="match status" value="1"/>
</dbReference>